<dbReference type="SMART" id="SM00862">
    <property type="entry name" value="Trans_reg_C"/>
    <property type="match status" value="1"/>
</dbReference>
<dbReference type="InterPro" id="IPR011006">
    <property type="entry name" value="CheY-like_superfamily"/>
</dbReference>
<keyword evidence="2" id="KW-0902">Two-component regulatory system</keyword>
<keyword evidence="11" id="KW-1185">Reference proteome</keyword>
<evidence type="ECO:0000256" key="6">
    <source>
        <dbReference type="PROSITE-ProRule" id="PRU00169"/>
    </source>
</evidence>
<dbReference type="EMBL" id="RXOE01000005">
    <property type="protein sequence ID" value="RTQ32841.1"/>
    <property type="molecule type" value="Genomic_DNA"/>
</dbReference>
<dbReference type="GO" id="GO:0000156">
    <property type="term" value="F:phosphorelay response regulator activity"/>
    <property type="evidence" value="ECO:0007669"/>
    <property type="project" value="TreeGrafter"/>
</dbReference>
<dbReference type="AlphaFoldDB" id="A0A431TIV2"/>
<dbReference type="OrthoDB" id="8850638at2"/>
<evidence type="ECO:0000259" key="8">
    <source>
        <dbReference type="PROSITE" id="PS50110"/>
    </source>
</evidence>
<dbReference type="GO" id="GO:0006355">
    <property type="term" value="P:regulation of DNA-templated transcription"/>
    <property type="evidence" value="ECO:0007669"/>
    <property type="project" value="InterPro"/>
</dbReference>
<feature type="DNA-binding region" description="OmpR/PhoB-type" evidence="7">
    <location>
        <begin position="166"/>
        <end position="264"/>
    </location>
</feature>
<dbReference type="RefSeq" id="WP_126472113.1">
    <property type="nucleotide sequence ID" value="NZ_RXOE01000005.1"/>
</dbReference>
<dbReference type="InterPro" id="IPR001789">
    <property type="entry name" value="Sig_transdc_resp-reg_receiver"/>
</dbReference>
<dbReference type="CDD" id="cd00383">
    <property type="entry name" value="trans_reg_C"/>
    <property type="match status" value="1"/>
</dbReference>
<feature type="domain" description="OmpR/PhoB-type" evidence="9">
    <location>
        <begin position="166"/>
        <end position="264"/>
    </location>
</feature>
<proteinExistence type="predicted"/>
<dbReference type="GO" id="GO:0000976">
    <property type="term" value="F:transcription cis-regulatory region binding"/>
    <property type="evidence" value="ECO:0007669"/>
    <property type="project" value="TreeGrafter"/>
</dbReference>
<dbReference type="SMART" id="SM00448">
    <property type="entry name" value="REC"/>
    <property type="match status" value="1"/>
</dbReference>
<dbReference type="PROSITE" id="PS50110">
    <property type="entry name" value="RESPONSE_REGULATORY"/>
    <property type="match status" value="1"/>
</dbReference>
<dbReference type="Gene3D" id="3.40.50.2300">
    <property type="match status" value="1"/>
</dbReference>
<feature type="domain" description="Response regulatory" evidence="8">
    <location>
        <begin position="37"/>
        <end position="150"/>
    </location>
</feature>
<sequence length="268" mass="29678">MRPSASQLPFETTLSGSFHGISRSRAVQRGDDIDAERILLIDHRSSLDESFSEGLEQHGFLVDIASGDDAITNSAVAGDYALILLNSMRPGLAGLNAVQSVRRRTDAPLLVLTDRDSVAARMAGLELGASDYLVKPFSLFELLARVKVLARHPNTHRHINISLHPQPVLQLADLELNERTAKCSRDGIELGLTKREFALLLVLLRNQGRVMSRQKLARRVWNMDLDETSNAVDVAILRLRSKLDAPFEAKLLHTVRSQGYVLEQRSGS</sequence>
<dbReference type="PANTHER" id="PTHR48111">
    <property type="entry name" value="REGULATOR OF RPOS"/>
    <property type="match status" value="1"/>
</dbReference>
<keyword evidence="1" id="KW-0597">Phosphoprotein</keyword>
<evidence type="ECO:0000313" key="11">
    <source>
        <dbReference type="Proteomes" id="UP000267418"/>
    </source>
</evidence>
<evidence type="ECO:0000256" key="1">
    <source>
        <dbReference type="ARBA" id="ARBA00022553"/>
    </source>
</evidence>
<accession>A0A431TIV2</accession>
<dbReference type="Pfam" id="PF00072">
    <property type="entry name" value="Response_reg"/>
    <property type="match status" value="1"/>
</dbReference>
<dbReference type="PROSITE" id="PS51755">
    <property type="entry name" value="OMPR_PHOB"/>
    <property type="match status" value="1"/>
</dbReference>
<comment type="caution">
    <text evidence="6">Lacks conserved residue(s) required for the propagation of feature annotation.</text>
</comment>
<evidence type="ECO:0000313" key="10">
    <source>
        <dbReference type="EMBL" id="RTQ32841.1"/>
    </source>
</evidence>
<dbReference type="SUPFAM" id="SSF46894">
    <property type="entry name" value="C-terminal effector domain of the bipartite response regulators"/>
    <property type="match status" value="1"/>
</dbReference>
<evidence type="ECO:0000256" key="2">
    <source>
        <dbReference type="ARBA" id="ARBA00023012"/>
    </source>
</evidence>
<dbReference type="FunFam" id="1.10.10.10:FF:000005">
    <property type="entry name" value="Two-component system response regulator"/>
    <property type="match status" value="1"/>
</dbReference>
<keyword evidence="4 7" id="KW-0238">DNA-binding</keyword>
<dbReference type="InterPro" id="IPR036388">
    <property type="entry name" value="WH-like_DNA-bd_sf"/>
</dbReference>
<name>A0A431TIV2_9BURK</name>
<evidence type="ECO:0000256" key="5">
    <source>
        <dbReference type="ARBA" id="ARBA00023163"/>
    </source>
</evidence>
<gene>
    <name evidence="10" type="ORF">EJP69_19190</name>
</gene>
<dbReference type="PANTHER" id="PTHR48111:SF22">
    <property type="entry name" value="REGULATOR OF RPOS"/>
    <property type="match status" value="1"/>
</dbReference>
<reference evidence="10 11" key="1">
    <citation type="submission" date="2018-12" db="EMBL/GenBank/DDBJ databases">
        <title>The genome of Variovorax gossypii DSM 100435.</title>
        <authorList>
            <person name="Gao J."/>
            <person name="Sun J."/>
        </authorList>
    </citation>
    <scope>NUCLEOTIDE SEQUENCE [LARGE SCALE GENOMIC DNA]</scope>
    <source>
        <strain evidence="10 11">DSM 100435</strain>
    </source>
</reference>
<dbReference type="Pfam" id="PF00486">
    <property type="entry name" value="Trans_reg_C"/>
    <property type="match status" value="1"/>
</dbReference>
<dbReference type="Gene3D" id="6.10.250.690">
    <property type="match status" value="1"/>
</dbReference>
<evidence type="ECO:0000259" key="9">
    <source>
        <dbReference type="PROSITE" id="PS51755"/>
    </source>
</evidence>
<dbReference type="Proteomes" id="UP000267418">
    <property type="component" value="Unassembled WGS sequence"/>
</dbReference>
<evidence type="ECO:0000256" key="7">
    <source>
        <dbReference type="PROSITE-ProRule" id="PRU01091"/>
    </source>
</evidence>
<dbReference type="GO" id="GO:0005829">
    <property type="term" value="C:cytosol"/>
    <property type="evidence" value="ECO:0007669"/>
    <property type="project" value="TreeGrafter"/>
</dbReference>
<evidence type="ECO:0000256" key="4">
    <source>
        <dbReference type="ARBA" id="ARBA00023125"/>
    </source>
</evidence>
<dbReference type="SUPFAM" id="SSF52172">
    <property type="entry name" value="CheY-like"/>
    <property type="match status" value="1"/>
</dbReference>
<dbReference type="InterPro" id="IPR016032">
    <property type="entry name" value="Sig_transdc_resp-reg_C-effctor"/>
</dbReference>
<comment type="caution">
    <text evidence="10">The sequence shown here is derived from an EMBL/GenBank/DDBJ whole genome shotgun (WGS) entry which is preliminary data.</text>
</comment>
<keyword evidence="5" id="KW-0804">Transcription</keyword>
<dbReference type="InterPro" id="IPR001867">
    <property type="entry name" value="OmpR/PhoB-type_DNA-bd"/>
</dbReference>
<dbReference type="InterPro" id="IPR039420">
    <property type="entry name" value="WalR-like"/>
</dbReference>
<dbReference type="GO" id="GO:0032993">
    <property type="term" value="C:protein-DNA complex"/>
    <property type="evidence" value="ECO:0007669"/>
    <property type="project" value="TreeGrafter"/>
</dbReference>
<keyword evidence="3" id="KW-0805">Transcription regulation</keyword>
<dbReference type="Gene3D" id="1.10.10.10">
    <property type="entry name" value="Winged helix-like DNA-binding domain superfamily/Winged helix DNA-binding domain"/>
    <property type="match status" value="1"/>
</dbReference>
<organism evidence="10 11">
    <name type="scientific">Variovorax gossypii</name>
    <dbReference type="NCBI Taxonomy" id="1679495"/>
    <lineage>
        <taxon>Bacteria</taxon>
        <taxon>Pseudomonadati</taxon>
        <taxon>Pseudomonadota</taxon>
        <taxon>Betaproteobacteria</taxon>
        <taxon>Burkholderiales</taxon>
        <taxon>Comamonadaceae</taxon>
        <taxon>Variovorax</taxon>
    </lineage>
</organism>
<protein>
    <submittedName>
        <fullName evidence="10">Response regulator transcription factor</fullName>
    </submittedName>
</protein>
<evidence type="ECO:0000256" key="3">
    <source>
        <dbReference type="ARBA" id="ARBA00023015"/>
    </source>
</evidence>